<comment type="caution">
    <text evidence="2">The sequence shown here is derived from an EMBL/GenBank/DDBJ whole genome shotgun (WGS) entry which is preliminary data.</text>
</comment>
<proteinExistence type="predicted"/>
<keyword evidence="1" id="KW-0175">Coiled coil</keyword>
<gene>
    <name evidence="2" type="ORF">EYC80_010382</name>
</gene>
<evidence type="ECO:0000313" key="2">
    <source>
        <dbReference type="EMBL" id="KAB8290056.1"/>
    </source>
</evidence>
<sequence length="195" mass="22798">MSHNQDGSASTTLPPVPAKQILFDKLNYINAGQVIATFTDFIKLPRKDIDEELERHEDRIEEIETIIARRVENGHPNFSTQMPLKNCILQIISDSNFYEDALRVRSQSEEIDPASKLRTVLQLSLHFMVPAMEILGSSEYENIKEKTKSKLDRRLFEVRHLQESLLDNREKELKREFDLTDIRDILSEWEKMIEV</sequence>
<reference evidence="2 3" key="1">
    <citation type="submission" date="2019-06" db="EMBL/GenBank/DDBJ databases">
        <title>Genome Sequence of the Brown Rot Fungal Pathogen Monilinia laxa.</title>
        <authorList>
            <person name="De Miccolis Angelini R.M."/>
            <person name="Landi L."/>
            <person name="Abate D."/>
            <person name="Pollastro S."/>
            <person name="Romanazzi G."/>
            <person name="Faretra F."/>
        </authorList>
    </citation>
    <scope>NUCLEOTIDE SEQUENCE [LARGE SCALE GENOMIC DNA]</scope>
    <source>
        <strain evidence="2 3">Mlax316</strain>
    </source>
</reference>
<evidence type="ECO:0000256" key="1">
    <source>
        <dbReference type="SAM" id="Coils"/>
    </source>
</evidence>
<protein>
    <submittedName>
        <fullName evidence="2">Uncharacterized protein</fullName>
    </submittedName>
</protein>
<organism evidence="2 3">
    <name type="scientific">Monilinia laxa</name>
    <name type="common">Brown rot fungus</name>
    <name type="synonym">Sclerotinia laxa</name>
    <dbReference type="NCBI Taxonomy" id="61186"/>
    <lineage>
        <taxon>Eukaryota</taxon>
        <taxon>Fungi</taxon>
        <taxon>Dikarya</taxon>
        <taxon>Ascomycota</taxon>
        <taxon>Pezizomycotina</taxon>
        <taxon>Leotiomycetes</taxon>
        <taxon>Helotiales</taxon>
        <taxon>Sclerotiniaceae</taxon>
        <taxon>Monilinia</taxon>
    </lineage>
</organism>
<accession>A0A5N6JNL2</accession>
<dbReference type="EMBL" id="VIGI01000019">
    <property type="protein sequence ID" value="KAB8290056.1"/>
    <property type="molecule type" value="Genomic_DNA"/>
</dbReference>
<keyword evidence="3" id="KW-1185">Reference proteome</keyword>
<dbReference type="Proteomes" id="UP000326757">
    <property type="component" value="Unassembled WGS sequence"/>
</dbReference>
<feature type="coiled-coil region" evidence="1">
    <location>
        <begin position="46"/>
        <end position="73"/>
    </location>
</feature>
<evidence type="ECO:0000313" key="3">
    <source>
        <dbReference type="Proteomes" id="UP000326757"/>
    </source>
</evidence>
<name>A0A5N6JNL2_MONLA</name>
<dbReference type="AlphaFoldDB" id="A0A5N6JNL2"/>